<reference evidence="4" key="2">
    <citation type="journal article" date="2022" name="Microbiol. Resour. Announc.">
        <title>Metagenome Sequencing to Explore Phylogenomics of Terrestrial Cyanobacteria.</title>
        <authorList>
            <person name="Ward R.D."/>
            <person name="Stajich J.E."/>
            <person name="Johansen J.R."/>
            <person name="Huntemann M."/>
            <person name="Clum A."/>
            <person name="Foster B."/>
            <person name="Foster B."/>
            <person name="Roux S."/>
            <person name="Palaniappan K."/>
            <person name="Varghese N."/>
            <person name="Mukherjee S."/>
            <person name="Reddy T.B.K."/>
            <person name="Daum C."/>
            <person name="Copeland A."/>
            <person name="Chen I.A."/>
            <person name="Ivanova N.N."/>
            <person name="Kyrpides N.C."/>
            <person name="Shapiro N."/>
            <person name="Eloe-Fadrosh E.A."/>
            <person name="Pietrasiak N."/>
        </authorList>
    </citation>
    <scope>NUCLEOTIDE SEQUENCE</scope>
    <source>
        <strain evidence="4">GSE-NOS-MK-12-04C</strain>
    </source>
</reference>
<evidence type="ECO:0000313" key="5">
    <source>
        <dbReference type="Proteomes" id="UP000729701"/>
    </source>
</evidence>
<dbReference type="SUPFAM" id="SSF50956">
    <property type="entry name" value="Thermostable phytase (3-phytase)"/>
    <property type="match status" value="1"/>
</dbReference>
<reference evidence="4" key="1">
    <citation type="submission" date="2021-05" db="EMBL/GenBank/DDBJ databases">
        <authorList>
            <person name="Pietrasiak N."/>
            <person name="Ward R."/>
            <person name="Stajich J.E."/>
            <person name="Kurbessoian T."/>
        </authorList>
    </citation>
    <scope>NUCLEOTIDE SEQUENCE</scope>
    <source>
        <strain evidence="4">GSE-NOS-MK-12-04C</strain>
    </source>
</reference>
<evidence type="ECO:0000256" key="1">
    <source>
        <dbReference type="SAM" id="MobiDB-lite"/>
    </source>
</evidence>
<dbReference type="Gene3D" id="3.60.10.10">
    <property type="entry name" value="Endonuclease/exonuclease/phosphatase"/>
    <property type="match status" value="1"/>
</dbReference>
<proteinExistence type="predicted"/>
<name>A0A951UX03_9CYAN</name>
<dbReference type="SUPFAM" id="SSF56219">
    <property type="entry name" value="DNase I-like"/>
    <property type="match status" value="1"/>
</dbReference>
<feature type="domain" description="Phytase-like" evidence="3">
    <location>
        <begin position="431"/>
        <end position="584"/>
    </location>
</feature>
<evidence type="ECO:0000259" key="3">
    <source>
        <dbReference type="Pfam" id="PF13449"/>
    </source>
</evidence>
<gene>
    <name evidence="4" type="ORF">KME60_33755</name>
</gene>
<evidence type="ECO:0000259" key="2">
    <source>
        <dbReference type="Pfam" id="PF03372"/>
    </source>
</evidence>
<sequence>MVSTSTIRFSQFNASLNRNAEGQLVTDLSTPNNAQAKAVAEIIQRSNPDVLLINEFDYVQSNPQQPVQLFQQNYLSVSQNGATPVNYPHVYIAPSNTGIASGFDLNNNGVTVTTPGAAGYGDDSFGFGNFPGQFGMLLLSKYPIDTANVRTFQNFLWKDMPDSLLSTVATPGSSTPWYSPEEQAVLRLSSKSHWDVPVKINGETVHVLVSHPTPPTFDGTEDRNGKRNSDEIRFWADYITPGKGNYIYDDKGNKGGVAGGSSFVIMGDQNADPSDGDSFNNAILQLLQNPNINTNSTPTSAGGPQQAGLQGGQNPNHKGNPAFDTADFSDNPPGNLRTDYVLPSTDLQITDSKVFWPVNTDPTFPLVGTFNATLPGGFPSSDHRLVYADVQVGATEAAKTISNTGFLGQTTFATGFTPTNAAGTVNGTSVPLGGLSGVTYDATNNRYYAISDDRSSNARFYTFTVNPATISTAGVTFTNATGLKDASGNSFVANSLDPEGIALTKNGTIFVSSEGEVRPDLGSTRVTNPFIKEFSLTTGQEIGSLPVPKKFLPVVQDTNNSGTVNAGDTQTSGIRNNLAFESLT</sequence>
<dbReference type="EMBL" id="JAHHGZ010000069">
    <property type="protein sequence ID" value="MBW4672252.1"/>
    <property type="molecule type" value="Genomic_DNA"/>
</dbReference>
<dbReference type="InterPro" id="IPR036691">
    <property type="entry name" value="Endo/exonu/phosph_ase_sf"/>
</dbReference>
<dbReference type="Proteomes" id="UP000729701">
    <property type="component" value="Unassembled WGS sequence"/>
</dbReference>
<feature type="region of interest" description="Disordered" evidence="1">
    <location>
        <begin position="290"/>
        <end position="337"/>
    </location>
</feature>
<dbReference type="InterPro" id="IPR027372">
    <property type="entry name" value="Phytase-like_dom"/>
</dbReference>
<protein>
    <submittedName>
        <fullName evidence="4">Esterase-like activity of phytase family protein</fullName>
    </submittedName>
</protein>
<dbReference type="Pfam" id="PF03372">
    <property type="entry name" value="Exo_endo_phos"/>
    <property type="match status" value="1"/>
</dbReference>
<dbReference type="Pfam" id="PF13449">
    <property type="entry name" value="Phytase-like"/>
    <property type="match status" value="1"/>
</dbReference>
<feature type="domain" description="Endonuclease/exonuclease/phosphatase" evidence="2">
    <location>
        <begin position="30"/>
        <end position="383"/>
    </location>
</feature>
<comment type="caution">
    <text evidence="4">The sequence shown here is derived from an EMBL/GenBank/DDBJ whole genome shotgun (WGS) entry which is preliminary data.</text>
</comment>
<evidence type="ECO:0000313" key="4">
    <source>
        <dbReference type="EMBL" id="MBW4672252.1"/>
    </source>
</evidence>
<dbReference type="GO" id="GO:0003824">
    <property type="term" value="F:catalytic activity"/>
    <property type="evidence" value="ECO:0007669"/>
    <property type="project" value="InterPro"/>
</dbReference>
<feature type="non-terminal residue" evidence="4">
    <location>
        <position position="584"/>
    </location>
</feature>
<dbReference type="AlphaFoldDB" id="A0A951UX03"/>
<organism evidence="4 5">
    <name type="scientific">Cyanomargarita calcarea GSE-NOS-MK-12-04C</name>
    <dbReference type="NCBI Taxonomy" id="2839659"/>
    <lineage>
        <taxon>Bacteria</taxon>
        <taxon>Bacillati</taxon>
        <taxon>Cyanobacteriota</taxon>
        <taxon>Cyanophyceae</taxon>
        <taxon>Nostocales</taxon>
        <taxon>Cyanomargaritaceae</taxon>
        <taxon>Cyanomargarita</taxon>
    </lineage>
</organism>
<dbReference type="InterPro" id="IPR005135">
    <property type="entry name" value="Endo/exonuclease/phosphatase"/>
</dbReference>
<accession>A0A951UX03</accession>
<feature type="compositionally biased region" description="Low complexity" evidence="1">
    <location>
        <begin position="290"/>
        <end position="316"/>
    </location>
</feature>